<protein>
    <recommendedName>
        <fullName evidence="4">DNA topoisomerase (ATP-hydrolyzing)</fullName>
        <ecNumber evidence="4">5.6.2.2</ecNumber>
    </recommendedName>
</protein>
<keyword evidence="7" id="KW-0799">Topoisomerase</keyword>
<dbReference type="InterPro" id="IPR014721">
    <property type="entry name" value="Ribsml_uS5_D2-typ_fold_subgr"/>
</dbReference>
<comment type="similarity">
    <text evidence="3">Belongs to the type II topoisomerase GyrB family.</text>
</comment>
<dbReference type="GO" id="GO:0003677">
    <property type="term" value="F:DNA binding"/>
    <property type="evidence" value="ECO:0007669"/>
    <property type="project" value="UniProtKB-KW"/>
</dbReference>
<evidence type="ECO:0000256" key="7">
    <source>
        <dbReference type="ARBA" id="ARBA00023029"/>
    </source>
</evidence>
<evidence type="ECO:0000256" key="1">
    <source>
        <dbReference type="ARBA" id="ARBA00000185"/>
    </source>
</evidence>
<dbReference type="Pfam" id="PF00204">
    <property type="entry name" value="DNA_gyraseB"/>
    <property type="match status" value="1"/>
</dbReference>
<dbReference type="InterPro" id="IPR013506">
    <property type="entry name" value="Topo_IIA_bsu_dom2"/>
</dbReference>
<dbReference type="GO" id="GO:0005524">
    <property type="term" value="F:ATP binding"/>
    <property type="evidence" value="ECO:0007669"/>
    <property type="project" value="UniProtKB-KW"/>
</dbReference>
<evidence type="ECO:0000313" key="13">
    <source>
        <dbReference type="Proteomes" id="UP000217676"/>
    </source>
</evidence>
<dbReference type="Pfam" id="PF08241">
    <property type="entry name" value="Methyltransf_11"/>
    <property type="match status" value="1"/>
</dbReference>
<evidence type="ECO:0000256" key="8">
    <source>
        <dbReference type="ARBA" id="ARBA00023125"/>
    </source>
</evidence>
<keyword evidence="8" id="KW-0238">DNA-binding</keyword>
<comment type="catalytic activity">
    <reaction evidence="1">
        <text>ATP-dependent breakage, passage and rejoining of double-stranded DNA.</text>
        <dbReference type="EC" id="5.6.2.2"/>
    </reaction>
</comment>
<dbReference type="KEGG" id="slau:SLA_0237"/>
<dbReference type="GO" id="GO:0003918">
    <property type="term" value="F:DNA topoisomerase type II (double strand cut, ATP-hydrolyzing) activity"/>
    <property type="evidence" value="ECO:0007669"/>
    <property type="project" value="UniProtKB-EC"/>
</dbReference>
<evidence type="ECO:0000313" key="12">
    <source>
        <dbReference type="EMBL" id="BAU81192.1"/>
    </source>
</evidence>
<evidence type="ECO:0000256" key="10">
    <source>
        <dbReference type="SAM" id="MobiDB-lite"/>
    </source>
</evidence>
<comment type="cofactor">
    <cofactor evidence="2">
        <name>Mg(2+)</name>
        <dbReference type="ChEBI" id="CHEBI:18420"/>
    </cofactor>
</comment>
<evidence type="ECO:0000256" key="9">
    <source>
        <dbReference type="ARBA" id="ARBA00023235"/>
    </source>
</evidence>
<dbReference type="InterPro" id="IPR029063">
    <property type="entry name" value="SAM-dependent_MTases_sf"/>
</dbReference>
<evidence type="ECO:0000256" key="6">
    <source>
        <dbReference type="ARBA" id="ARBA00022840"/>
    </source>
</evidence>
<dbReference type="InterPro" id="IPR013216">
    <property type="entry name" value="Methyltransf_11"/>
</dbReference>
<keyword evidence="5" id="KW-0547">Nucleotide-binding</keyword>
<dbReference type="SMART" id="SM00387">
    <property type="entry name" value="HATPase_c"/>
    <property type="match status" value="1"/>
</dbReference>
<dbReference type="SUPFAM" id="SSF53335">
    <property type="entry name" value="S-adenosyl-L-methionine-dependent methyltransferases"/>
    <property type="match status" value="1"/>
</dbReference>
<dbReference type="GO" id="GO:0008757">
    <property type="term" value="F:S-adenosylmethionine-dependent methyltransferase activity"/>
    <property type="evidence" value="ECO:0007669"/>
    <property type="project" value="InterPro"/>
</dbReference>
<evidence type="ECO:0000256" key="3">
    <source>
        <dbReference type="ARBA" id="ARBA00010708"/>
    </source>
</evidence>
<dbReference type="EMBL" id="AP017424">
    <property type="protein sequence ID" value="BAU81192.1"/>
    <property type="molecule type" value="Genomic_DNA"/>
</dbReference>
<keyword evidence="6" id="KW-0067">ATP-binding</keyword>
<keyword evidence="13" id="KW-1185">Reference proteome</keyword>
<gene>
    <name evidence="12" type="ORF">SLA_0237</name>
</gene>
<dbReference type="EC" id="5.6.2.2" evidence="4"/>
<dbReference type="CDD" id="cd00822">
    <property type="entry name" value="TopoII_Trans_DNA_gyrase"/>
    <property type="match status" value="1"/>
</dbReference>
<dbReference type="Gene3D" id="3.40.50.150">
    <property type="entry name" value="Vaccinia Virus protein VP39"/>
    <property type="match status" value="1"/>
</dbReference>
<evidence type="ECO:0000256" key="2">
    <source>
        <dbReference type="ARBA" id="ARBA00001946"/>
    </source>
</evidence>
<dbReference type="SUPFAM" id="SSF54211">
    <property type="entry name" value="Ribosomal protein S5 domain 2-like"/>
    <property type="match status" value="1"/>
</dbReference>
<dbReference type="SMART" id="SM00433">
    <property type="entry name" value="TOP2c"/>
    <property type="match status" value="1"/>
</dbReference>
<dbReference type="PANTHER" id="PTHR45866:SF1">
    <property type="entry name" value="DNA GYRASE SUBUNIT B, MITOCHONDRIAL"/>
    <property type="match status" value="1"/>
</dbReference>
<sequence length="663" mass="73661">MTERLTTPATGSATAYDASSIVVFTGLQAVRRTPSMYIGSTNADGLHHLLYEVLDNAVDEAEAGHCTTVTVTVQADGAVCVRDDGRGIPVDPHPESGRPACEVVLTTLHAGGKFAGAAYTRSAGLHGVGLSCVNALSEQLRLDVWRGARHHWQEFTRGEPEDDLATGPAEAAPDGRRGTAVTFRPDPKIFDTVEFSAPTITTRLEEIAFLHPGLALHFSDERTGERADFRFDGGVRAFLAHHNRNATTVHPEPVVVSAATHQASFDLAFQWTEGYAEEIRAFVNGVRTDQGGAHVDGLRVALAAAINRYATERGLLDPRTGERINTVDILEGLTAIVSLRMDDPRFDGQTKKRLQSPEAGRFVQERAEAEFGRRLAADDELGRRVVARALDASRARTAARMAGRTARFQQRELSIDYGVYQRQFGTRSRDWHDSCAWLTDDGLLARHAALCDVPKDARMLDVCCGSGVVGGAFKDRVGESVGLDLTPEMVALASTRLDRVDQGTVYDLPYADASFDLVVTREVLHLLPQPERPLSEIFRVLRPGGQFIVGQIVPYADEDAYWMYRVFKKKQPLLHQMFSEREFRELLLGAGFGGLEMREYLLWESIDRWIDTHETSPSHRREIQRLFREAPKEVREVHPFEILSDGSIRDQWRWCVYSLRKAG</sequence>
<dbReference type="Gene3D" id="3.30.230.10">
    <property type="match status" value="1"/>
</dbReference>
<dbReference type="InterPro" id="IPR020568">
    <property type="entry name" value="Ribosomal_Su5_D2-typ_SF"/>
</dbReference>
<accession>A0A170RWX5</accession>
<feature type="domain" description="Histidine kinase/HSP90-like ATPase" evidence="11">
    <location>
        <begin position="41"/>
        <end position="189"/>
    </location>
</feature>
<dbReference type="Proteomes" id="UP000217676">
    <property type="component" value="Chromosome"/>
</dbReference>
<evidence type="ECO:0000256" key="5">
    <source>
        <dbReference type="ARBA" id="ARBA00022741"/>
    </source>
</evidence>
<dbReference type="PRINTS" id="PR01159">
    <property type="entry name" value="DNAGYRASEB"/>
</dbReference>
<keyword evidence="9 12" id="KW-0413">Isomerase</keyword>
<proteinExistence type="inferred from homology"/>
<dbReference type="CDD" id="cd16928">
    <property type="entry name" value="HATPase_GyrB-like"/>
    <property type="match status" value="1"/>
</dbReference>
<reference evidence="12 13" key="1">
    <citation type="journal article" date="2016" name="Genome Announc.">
        <title>Complete Genome Sequence of Thiostrepton-Producing Streptomyces laurentii ATCC 31255.</title>
        <authorList>
            <person name="Doi K."/>
            <person name="Fujino Y."/>
            <person name="Nagayoshi Y."/>
            <person name="Ohshima T."/>
            <person name="Ogata S."/>
        </authorList>
    </citation>
    <scope>NUCLEOTIDE SEQUENCE [LARGE SCALE GENOMIC DNA]</scope>
    <source>
        <strain evidence="12 13">ATCC 31255</strain>
    </source>
</reference>
<dbReference type="Gene3D" id="3.30.565.10">
    <property type="entry name" value="Histidine kinase-like ATPase, C-terminal domain"/>
    <property type="match status" value="1"/>
</dbReference>
<dbReference type="AlphaFoldDB" id="A0A170RWX5"/>
<dbReference type="CDD" id="cd02440">
    <property type="entry name" value="AdoMet_MTases"/>
    <property type="match status" value="1"/>
</dbReference>
<feature type="region of interest" description="Disordered" evidence="10">
    <location>
        <begin position="158"/>
        <end position="178"/>
    </location>
</feature>
<dbReference type="InterPro" id="IPR000565">
    <property type="entry name" value="Topo_IIA_B"/>
</dbReference>
<organism evidence="12 13">
    <name type="scientific">Streptomyces laurentii</name>
    <dbReference type="NCBI Taxonomy" id="39478"/>
    <lineage>
        <taxon>Bacteria</taxon>
        <taxon>Bacillati</taxon>
        <taxon>Actinomycetota</taxon>
        <taxon>Actinomycetes</taxon>
        <taxon>Kitasatosporales</taxon>
        <taxon>Streptomycetaceae</taxon>
        <taxon>Streptomyces</taxon>
    </lineage>
</organism>
<evidence type="ECO:0000256" key="4">
    <source>
        <dbReference type="ARBA" id="ARBA00012895"/>
    </source>
</evidence>
<dbReference type="PANTHER" id="PTHR45866">
    <property type="entry name" value="DNA GYRASE/TOPOISOMERASE SUBUNIT B"/>
    <property type="match status" value="1"/>
</dbReference>
<dbReference type="PRINTS" id="PR00418">
    <property type="entry name" value="TPI2FAMILY"/>
</dbReference>
<name>A0A170RWX5_STRLU</name>
<dbReference type="InterPro" id="IPR001241">
    <property type="entry name" value="Topo_IIA"/>
</dbReference>
<dbReference type="GO" id="GO:0006265">
    <property type="term" value="P:DNA topological change"/>
    <property type="evidence" value="ECO:0007669"/>
    <property type="project" value="InterPro"/>
</dbReference>
<dbReference type="InterPro" id="IPR036890">
    <property type="entry name" value="HATPase_C_sf"/>
</dbReference>
<dbReference type="InterPro" id="IPR003594">
    <property type="entry name" value="HATPase_dom"/>
</dbReference>
<dbReference type="SUPFAM" id="SSF55874">
    <property type="entry name" value="ATPase domain of HSP90 chaperone/DNA topoisomerase II/histidine kinase"/>
    <property type="match status" value="1"/>
</dbReference>
<evidence type="ECO:0000259" key="11">
    <source>
        <dbReference type="SMART" id="SM00387"/>
    </source>
</evidence>
<dbReference type="Pfam" id="PF02518">
    <property type="entry name" value="HATPase_c"/>
    <property type="match status" value="1"/>
</dbReference>